<dbReference type="InterPro" id="IPR012699">
    <property type="entry name" value="PhnN"/>
</dbReference>
<name>A0ABR9CJY6_9HYPH</name>
<proteinExistence type="inferred from homology"/>
<comment type="similarity">
    <text evidence="6">Belongs to the ribose 1,5-bisphosphokinase family.</text>
</comment>
<evidence type="ECO:0000256" key="2">
    <source>
        <dbReference type="ARBA" id="ARBA00005069"/>
    </source>
</evidence>
<dbReference type="HAMAP" id="MF_00836">
    <property type="entry name" value="PhnN"/>
    <property type="match status" value="1"/>
</dbReference>
<keyword evidence="3 6" id="KW-0808">Transferase</keyword>
<protein>
    <recommendedName>
        <fullName evidence="6">Ribose 1,5-bisphosphate phosphokinase PhnN</fullName>
        <ecNumber evidence="6">2.7.4.23</ecNumber>
    </recommendedName>
    <alternativeName>
        <fullName evidence="6">Ribose 1,5-bisphosphokinase</fullName>
    </alternativeName>
</protein>
<reference evidence="7 8" key="2">
    <citation type="journal article" date="2021" name="Int. J. Syst. Evol. Microbiol.">
        <title>Roseibium litorale sp. nov., isolated from a tidal flat sediment and proposal for the reclassification of Labrenzia polysiphoniae as Roseibium polysiphoniae comb. nov.</title>
        <authorList>
            <person name="Liu Y."/>
            <person name="Pei T."/>
            <person name="Du J."/>
            <person name="Chao M."/>
            <person name="Deng M.R."/>
            <person name="Zhu H."/>
        </authorList>
    </citation>
    <scope>NUCLEOTIDE SEQUENCE [LARGE SCALE GENOMIC DNA]</scope>
    <source>
        <strain evidence="7 8">4C16A</strain>
    </source>
</reference>
<evidence type="ECO:0000256" key="6">
    <source>
        <dbReference type="HAMAP-Rule" id="MF_00836"/>
    </source>
</evidence>
<comment type="function">
    <text evidence="6">Catalyzes the phosphorylation of ribose 1,5-bisphosphate to 5-phospho-D-ribosyl alpha-1-diphosphate (PRPP).</text>
</comment>
<organism evidence="7 8">
    <name type="scientific">Roseibium litorale</name>
    <dbReference type="NCBI Taxonomy" id="2803841"/>
    <lineage>
        <taxon>Bacteria</taxon>
        <taxon>Pseudomonadati</taxon>
        <taxon>Pseudomonadota</taxon>
        <taxon>Alphaproteobacteria</taxon>
        <taxon>Hyphomicrobiales</taxon>
        <taxon>Stappiaceae</taxon>
        <taxon>Roseibium</taxon>
    </lineage>
</organism>
<accession>A0ABR9CJY6</accession>
<dbReference type="InterPro" id="IPR027417">
    <property type="entry name" value="P-loop_NTPase"/>
</dbReference>
<keyword evidence="8" id="KW-1185">Reference proteome</keyword>
<comment type="pathway">
    <text evidence="2 6">Metabolic intermediate biosynthesis; 5-phospho-alpha-D-ribose 1-diphosphate biosynthesis; 5-phospho-alpha-D-ribose 1-diphosphate from D-ribose 5-phosphate (route II): step 3/3.</text>
</comment>
<sequence>MVSEADFSLESPSGVFVAVVGSSGVGKDSLIAYARQALHPDPRFVFVRRTVTRTAYVELEDHDSLSLAAFEDAEALGRFAMTWEAHGLRYGLPSSIHDDMAAGKVVTANISRKMLKMARQVFQRLQIVEITAPTEVRAQRLAARGRESAAAVEARLNRSVVPVAGPDVVQIENAGTLSEAGEQLAGLLRSLAS</sequence>
<keyword evidence="5 6" id="KW-0067">ATP-binding</keyword>
<dbReference type="SUPFAM" id="SSF52540">
    <property type="entry name" value="P-loop containing nucleoside triphosphate hydrolases"/>
    <property type="match status" value="1"/>
</dbReference>
<evidence type="ECO:0000256" key="4">
    <source>
        <dbReference type="ARBA" id="ARBA00022741"/>
    </source>
</evidence>
<evidence type="ECO:0000313" key="7">
    <source>
        <dbReference type="EMBL" id="MBD8891170.1"/>
    </source>
</evidence>
<evidence type="ECO:0000256" key="1">
    <source>
        <dbReference type="ARBA" id="ARBA00000373"/>
    </source>
</evidence>
<comment type="catalytic activity">
    <reaction evidence="1 6">
        <text>alpha-D-ribose 1,5-bisphosphate + ATP = 5-phospho-alpha-D-ribose 1-diphosphate + ADP</text>
        <dbReference type="Rhea" id="RHEA:20109"/>
        <dbReference type="ChEBI" id="CHEBI:30616"/>
        <dbReference type="ChEBI" id="CHEBI:58017"/>
        <dbReference type="ChEBI" id="CHEBI:68688"/>
        <dbReference type="ChEBI" id="CHEBI:456216"/>
        <dbReference type="EC" id="2.7.4.23"/>
    </reaction>
</comment>
<evidence type="ECO:0000256" key="3">
    <source>
        <dbReference type="ARBA" id="ARBA00022679"/>
    </source>
</evidence>
<dbReference type="Gene3D" id="3.40.50.300">
    <property type="entry name" value="P-loop containing nucleotide triphosphate hydrolases"/>
    <property type="match status" value="1"/>
</dbReference>
<evidence type="ECO:0000313" key="8">
    <source>
        <dbReference type="Proteomes" id="UP000632063"/>
    </source>
</evidence>
<keyword evidence="4 6" id="KW-0547">Nucleotide-binding</keyword>
<dbReference type="NCBIfam" id="TIGR02322">
    <property type="entry name" value="phosphon_PhnN"/>
    <property type="match status" value="1"/>
</dbReference>
<comment type="caution">
    <text evidence="6">Lacks conserved residue(s) required for the propagation of feature annotation.</text>
</comment>
<gene>
    <name evidence="6 7" type="primary">phnN</name>
    <name evidence="7" type="ORF">IG616_06415</name>
</gene>
<dbReference type="EC" id="2.7.4.23" evidence="6"/>
<reference evidence="8" key="1">
    <citation type="submission" date="2020-09" db="EMBL/GenBank/DDBJ databases">
        <title>The genome sequence of strain Labrenzia suaedae 4C16A.</title>
        <authorList>
            <person name="Liu Y."/>
        </authorList>
    </citation>
    <scope>NUCLEOTIDE SEQUENCE [LARGE SCALE GENOMIC DNA]</scope>
    <source>
        <strain evidence="8">4C16A</strain>
    </source>
</reference>
<dbReference type="EMBL" id="JACYXI010000003">
    <property type="protein sequence ID" value="MBD8891170.1"/>
    <property type="molecule type" value="Genomic_DNA"/>
</dbReference>
<dbReference type="Proteomes" id="UP000632063">
    <property type="component" value="Unassembled WGS sequence"/>
</dbReference>
<evidence type="ECO:0000256" key="5">
    <source>
        <dbReference type="ARBA" id="ARBA00022840"/>
    </source>
</evidence>
<comment type="caution">
    <text evidence="7">The sequence shown here is derived from an EMBL/GenBank/DDBJ whole genome shotgun (WGS) entry which is preliminary data.</text>
</comment>